<proteinExistence type="predicted"/>
<dbReference type="AlphaFoldDB" id="A0A2P2QXP8"/>
<evidence type="ECO:0000313" key="1">
    <source>
        <dbReference type="EMBL" id="MBX71748.1"/>
    </source>
</evidence>
<name>A0A2P2QXP8_RHIMU</name>
<reference evidence="1" key="1">
    <citation type="submission" date="2018-02" db="EMBL/GenBank/DDBJ databases">
        <title>Rhizophora mucronata_Transcriptome.</title>
        <authorList>
            <person name="Meera S.P."/>
            <person name="Sreeshan A."/>
            <person name="Augustine A."/>
        </authorList>
    </citation>
    <scope>NUCLEOTIDE SEQUENCE</scope>
    <source>
        <tissue evidence="1">Leaf</tissue>
    </source>
</reference>
<accession>A0A2P2QXP8</accession>
<organism evidence="1">
    <name type="scientific">Rhizophora mucronata</name>
    <name type="common">Asiatic mangrove</name>
    <dbReference type="NCBI Taxonomy" id="61149"/>
    <lineage>
        <taxon>Eukaryota</taxon>
        <taxon>Viridiplantae</taxon>
        <taxon>Streptophyta</taxon>
        <taxon>Embryophyta</taxon>
        <taxon>Tracheophyta</taxon>
        <taxon>Spermatophyta</taxon>
        <taxon>Magnoliopsida</taxon>
        <taxon>eudicotyledons</taxon>
        <taxon>Gunneridae</taxon>
        <taxon>Pentapetalae</taxon>
        <taxon>rosids</taxon>
        <taxon>fabids</taxon>
        <taxon>Malpighiales</taxon>
        <taxon>Rhizophoraceae</taxon>
        <taxon>Rhizophora</taxon>
    </lineage>
</organism>
<sequence>MFFLYYLVCTGIIHRKFALPCLEFL</sequence>
<dbReference type="EMBL" id="GGEC01091264">
    <property type="protein sequence ID" value="MBX71748.1"/>
    <property type="molecule type" value="Transcribed_RNA"/>
</dbReference>
<protein>
    <submittedName>
        <fullName evidence="1">Uncharacterized protein</fullName>
    </submittedName>
</protein>